<dbReference type="CDD" id="cd17546">
    <property type="entry name" value="REC_hyHK_CKI1_RcsC-like"/>
    <property type="match status" value="2"/>
</dbReference>
<evidence type="ECO:0000259" key="20">
    <source>
        <dbReference type="PROSITE" id="PS50112"/>
    </source>
</evidence>
<keyword evidence="9" id="KW-0418">Kinase</keyword>
<evidence type="ECO:0000256" key="7">
    <source>
        <dbReference type="ARBA" id="ARBA00022692"/>
    </source>
</evidence>
<dbReference type="InterPro" id="IPR011006">
    <property type="entry name" value="CheY-like_superfamily"/>
</dbReference>
<dbReference type="Pfam" id="PF13185">
    <property type="entry name" value="GAF_2"/>
    <property type="match status" value="1"/>
</dbReference>
<feature type="domain" description="PAC" evidence="21">
    <location>
        <begin position="461"/>
        <end position="513"/>
    </location>
</feature>
<evidence type="ECO:0000256" key="14">
    <source>
        <dbReference type="ARBA" id="ARBA00064003"/>
    </source>
</evidence>
<dbReference type="SMART" id="SM00073">
    <property type="entry name" value="HPT"/>
    <property type="match status" value="1"/>
</dbReference>
<feature type="domain" description="HAMP" evidence="22">
    <location>
        <begin position="21"/>
        <end position="74"/>
    </location>
</feature>
<dbReference type="InterPro" id="IPR036890">
    <property type="entry name" value="HATPase_C_sf"/>
</dbReference>
<evidence type="ECO:0000313" key="24">
    <source>
        <dbReference type="EMBL" id="UWZ84873.1"/>
    </source>
</evidence>
<dbReference type="GO" id="GO:0000155">
    <property type="term" value="F:phosphorelay sensor kinase activity"/>
    <property type="evidence" value="ECO:0007669"/>
    <property type="project" value="InterPro"/>
</dbReference>
<dbReference type="Gene3D" id="3.40.50.2300">
    <property type="match status" value="2"/>
</dbReference>
<feature type="domain" description="Histidine kinase" evidence="18">
    <location>
        <begin position="531"/>
        <end position="752"/>
    </location>
</feature>
<dbReference type="CDD" id="cd00130">
    <property type="entry name" value="PAS"/>
    <property type="match status" value="2"/>
</dbReference>
<evidence type="ECO:0000259" key="18">
    <source>
        <dbReference type="PROSITE" id="PS50109"/>
    </source>
</evidence>
<dbReference type="RefSeq" id="WP_260794379.1">
    <property type="nucleotide sequence ID" value="NZ_CP093313.1"/>
</dbReference>
<dbReference type="InterPro" id="IPR005467">
    <property type="entry name" value="His_kinase_dom"/>
</dbReference>
<dbReference type="SMART" id="SM00387">
    <property type="entry name" value="HATPase_c"/>
    <property type="match status" value="1"/>
</dbReference>
<evidence type="ECO:0000256" key="17">
    <source>
        <dbReference type="PROSITE-ProRule" id="PRU00169"/>
    </source>
</evidence>
<evidence type="ECO:0000256" key="16">
    <source>
        <dbReference type="PROSITE-ProRule" id="PRU00110"/>
    </source>
</evidence>
<dbReference type="PROSITE" id="PS50894">
    <property type="entry name" value="HPT"/>
    <property type="match status" value="1"/>
</dbReference>
<dbReference type="CDD" id="cd06225">
    <property type="entry name" value="HAMP"/>
    <property type="match status" value="1"/>
</dbReference>
<dbReference type="InterPro" id="IPR003018">
    <property type="entry name" value="GAF"/>
</dbReference>
<dbReference type="Gene3D" id="3.30.450.20">
    <property type="entry name" value="PAS domain"/>
    <property type="match status" value="2"/>
</dbReference>
<dbReference type="PROSITE" id="PS50110">
    <property type="entry name" value="RESPONSE_REGULATORY"/>
    <property type="match status" value="2"/>
</dbReference>
<dbReference type="InterPro" id="IPR003594">
    <property type="entry name" value="HATPase_dom"/>
</dbReference>
<dbReference type="InterPro" id="IPR001610">
    <property type="entry name" value="PAC"/>
</dbReference>
<dbReference type="EMBL" id="CP093313">
    <property type="protein sequence ID" value="UWZ84873.1"/>
    <property type="molecule type" value="Genomic_DNA"/>
</dbReference>
<dbReference type="GO" id="GO:0005886">
    <property type="term" value="C:plasma membrane"/>
    <property type="evidence" value="ECO:0007669"/>
    <property type="project" value="UniProtKB-SubCell"/>
</dbReference>
<evidence type="ECO:0000256" key="2">
    <source>
        <dbReference type="ARBA" id="ARBA00004651"/>
    </source>
</evidence>
<dbReference type="SUPFAM" id="SSF55874">
    <property type="entry name" value="ATPase domain of HSP90 chaperone/DNA topoisomerase II/histidine kinase"/>
    <property type="match status" value="1"/>
</dbReference>
<keyword evidence="10" id="KW-0067">ATP-binding</keyword>
<keyword evidence="13" id="KW-0472">Membrane</keyword>
<comment type="subcellular location">
    <subcellularLocation>
        <location evidence="2">Cell membrane</location>
        <topology evidence="2">Multi-pass membrane protein</topology>
    </subcellularLocation>
</comment>
<dbReference type="EC" id="2.7.13.3" evidence="3"/>
<dbReference type="InterPro" id="IPR003660">
    <property type="entry name" value="HAMP_dom"/>
</dbReference>
<keyword evidence="11" id="KW-1133">Transmembrane helix</keyword>
<evidence type="ECO:0000256" key="8">
    <source>
        <dbReference type="ARBA" id="ARBA00022741"/>
    </source>
</evidence>
<dbReference type="SUPFAM" id="SSF55785">
    <property type="entry name" value="PYP-like sensor domain (PAS domain)"/>
    <property type="match status" value="2"/>
</dbReference>
<comment type="catalytic activity">
    <reaction evidence="1">
        <text>ATP + protein L-histidine = ADP + protein N-phospho-L-histidine.</text>
        <dbReference type="EC" id="2.7.13.3"/>
    </reaction>
</comment>
<dbReference type="InterPro" id="IPR013656">
    <property type="entry name" value="PAS_4"/>
</dbReference>
<dbReference type="SMART" id="SM00388">
    <property type="entry name" value="HisKA"/>
    <property type="match status" value="1"/>
</dbReference>
<dbReference type="Gene3D" id="1.10.287.130">
    <property type="match status" value="1"/>
</dbReference>
<dbReference type="SUPFAM" id="SSF47384">
    <property type="entry name" value="Homodimeric domain of signal transducing histidine kinase"/>
    <property type="match status" value="1"/>
</dbReference>
<dbReference type="SMART" id="SM00086">
    <property type="entry name" value="PAC"/>
    <property type="match status" value="2"/>
</dbReference>
<evidence type="ECO:0000256" key="13">
    <source>
        <dbReference type="ARBA" id="ARBA00023136"/>
    </source>
</evidence>
<dbReference type="Pfam" id="PF00512">
    <property type="entry name" value="HisKA"/>
    <property type="match status" value="1"/>
</dbReference>
<evidence type="ECO:0000256" key="11">
    <source>
        <dbReference type="ARBA" id="ARBA00022989"/>
    </source>
</evidence>
<dbReference type="InterPro" id="IPR000014">
    <property type="entry name" value="PAS"/>
</dbReference>
<dbReference type="InterPro" id="IPR003661">
    <property type="entry name" value="HisK_dim/P_dom"/>
</dbReference>
<keyword evidence="4" id="KW-1003">Cell membrane</keyword>
<evidence type="ECO:0000256" key="15">
    <source>
        <dbReference type="ARBA" id="ARBA00068150"/>
    </source>
</evidence>
<dbReference type="KEGG" id="orp:MOP44_02785"/>
<feature type="modified residue" description="Phosphohistidine" evidence="16">
    <location>
        <position position="1115"/>
    </location>
</feature>
<dbReference type="AlphaFoldDB" id="A0A9J7BQM9"/>
<dbReference type="PANTHER" id="PTHR45339:SF1">
    <property type="entry name" value="HYBRID SIGNAL TRANSDUCTION HISTIDINE KINASE J"/>
    <property type="match status" value="1"/>
</dbReference>
<keyword evidence="25" id="KW-1185">Reference proteome</keyword>
<dbReference type="SUPFAM" id="SSF52172">
    <property type="entry name" value="CheY-like"/>
    <property type="match status" value="2"/>
</dbReference>
<dbReference type="GO" id="GO:0005524">
    <property type="term" value="F:ATP binding"/>
    <property type="evidence" value="ECO:0007669"/>
    <property type="project" value="UniProtKB-KW"/>
</dbReference>
<evidence type="ECO:0000256" key="12">
    <source>
        <dbReference type="ARBA" id="ARBA00023012"/>
    </source>
</evidence>
<dbReference type="SUPFAM" id="SSF47226">
    <property type="entry name" value="Histidine-containing phosphotransfer domain, HPT domain"/>
    <property type="match status" value="1"/>
</dbReference>
<dbReference type="PANTHER" id="PTHR45339">
    <property type="entry name" value="HYBRID SIGNAL TRANSDUCTION HISTIDINE KINASE J"/>
    <property type="match status" value="1"/>
</dbReference>
<accession>A0A9J7BQM9</accession>
<feature type="domain" description="Response regulatory" evidence="19">
    <location>
        <begin position="916"/>
        <end position="1036"/>
    </location>
</feature>
<dbReference type="CDD" id="cd00082">
    <property type="entry name" value="HisKA"/>
    <property type="match status" value="1"/>
</dbReference>
<dbReference type="Pfam" id="PF02518">
    <property type="entry name" value="HATPase_c"/>
    <property type="match status" value="1"/>
</dbReference>
<dbReference type="InterPro" id="IPR008207">
    <property type="entry name" value="Sig_transdc_His_kin_Hpt_dom"/>
</dbReference>
<dbReference type="Gene3D" id="6.10.340.10">
    <property type="match status" value="1"/>
</dbReference>
<dbReference type="PROSITE" id="PS50112">
    <property type="entry name" value="PAS"/>
    <property type="match status" value="2"/>
</dbReference>
<dbReference type="CDD" id="cd16922">
    <property type="entry name" value="HATPase_EvgS-ArcB-TorS-like"/>
    <property type="match status" value="1"/>
</dbReference>
<name>A0A9J7BQM9_9BACT</name>
<dbReference type="Gene3D" id="1.20.120.160">
    <property type="entry name" value="HPT domain"/>
    <property type="match status" value="1"/>
</dbReference>
<dbReference type="SMART" id="SM00091">
    <property type="entry name" value="PAS"/>
    <property type="match status" value="2"/>
</dbReference>
<feature type="domain" description="HPt" evidence="23">
    <location>
        <begin position="1076"/>
        <end position="1172"/>
    </location>
</feature>
<evidence type="ECO:0000259" key="23">
    <source>
        <dbReference type="PROSITE" id="PS50894"/>
    </source>
</evidence>
<evidence type="ECO:0000256" key="5">
    <source>
        <dbReference type="ARBA" id="ARBA00022553"/>
    </source>
</evidence>
<dbReference type="Gene3D" id="3.30.565.10">
    <property type="entry name" value="Histidine kinase-like ATPase, C-terminal domain"/>
    <property type="match status" value="1"/>
</dbReference>
<feature type="domain" description="Response regulatory" evidence="19">
    <location>
        <begin position="769"/>
        <end position="890"/>
    </location>
</feature>
<proteinExistence type="predicted"/>
<gene>
    <name evidence="24" type="ORF">MOP44_02785</name>
</gene>
<evidence type="ECO:0000256" key="10">
    <source>
        <dbReference type="ARBA" id="ARBA00022840"/>
    </source>
</evidence>
<dbReference type="Gene3D" id="3.30.450.40">
    <property type="match status" value="1"/>
</dbReference>
<dbReference type="InterPro" id="IPR036097">
    <property type="entry name" value="HisK_dim/P_sf"/>
</dbReference>
<dbReference type="PROSITE" id="PS50113">
    <property type="entry name" value="PAC"/>
    <property type="match status" value="2"/>
</dbReference>
<dbReference type="Pfam" id="PF13426">
    <property type="entry name" value="PAS_9"/>
    <property type="match status" value="1"/>
</dbReference>
<dbReference type="Pfam" id="PF08448">
    <property type="entry name" value="PAS_4"/>
    <property type="match status" value="1"/>
</dbReference>
<dbReference type="PRINTS" id="PR00344">
    <property type="entry name" value="BCTRLSENSOR"/>
</dbReference>
<sequence>MLIATASAMLLSFAFGYFTFRRIVHPIRGLQNSVQAIAGGDYIQAVPFTTMAGETGDLARSIEVLKQDASETSQQRWLKASVAKLSSILQGAESIPAFGENLLSEIVPLLGGGAAAFYVREGDAGRFRRAAGYGMADGCPADFITEDGGLAGECVRQRVPLTVKSLPSAYIRISSALGSAPPVETTAWPILSLDSVLAVLEFASFRELSSREKALTEELMPVVALNLEVLLRNLATQQLLLQTQQQAKELEASEERSRLILGSTADGIFGTDADGVITFINPAACHMLGFAQEELLGGHSHAMFHHHHPDGSDYPKEQCPMFAAYAHGTSSHVDDEFLWRKDGSGVPVEYGARPVFKDGAVIGSVVSFTDITERRKAEERLRETERFFRSVLESAPDAMMVVGQDGTIRIANAQCERVFGYTREELSGQPVEMLVPEDIRRGHPALREGFFHAPSARPMGAALALAGLRKDGSLFPIEIGLSPLPAKGNESAQVAVSIRDITERKEQERQIIEARQKAEEATAAKSMFLANMSHEIRTPMNAIIGMTHLALKTDLTPKQADYLTKVRSAAGTLLGIINDILDFSKIEAGKLDIENAEFQFENVLQNLITVVGQKAEEKGLEFLVSAQSDIPPSLVGDPLRLGQILINLVNNAVKFTQHGEVVVSVAVEERASDRITLGFAVRDTGIGMTPEQCSRLFQAFSQADTSTTRKFGGTGLGLSISKRLVEMMGGRIWAESEPGVGSTFRFTASFGIGSQQHQQRFVPDLAGLRALVVDDNAQAREILCDALRGFALRADSVDSGRASLQALASADASDPYHLVLMDWNMPEMDGIQSSALIRRDSGLKNMPRIVMVTAFGREEIRHQAEQLGIDAFLTKPVNASVLYDTLMGLFGAASLGHAGGTSHKAGAAEHNARGIRVLLVEDNEMNQQVATELLESAGAVVTVANHGGIAVKVLQEGPQPPPFDVVFMDLQMPEMDGFTATGILRADPRFHELPIIAMTAHALVEERERCLKAGMNDHVTKPIDPDALFAALARWTKPRETTVAEVDDAAPAEDSEPTLQIEGVDTIGALNRVAGNARLYRRLLEQFVTKEADMDDRIGDALSMEDRESAERLAHTLKGLAGNLGMGSVQAAAAKVEKAIRDGAAEAPAFLTELKGVFRSQVGRIRAALGSAATPVASQVPFDAEAAGNSIRRLLSMIDANDGDAADMVEDVTANLAARIDHDRLNSLRDSISEFDFDAARTKLVQIAADCSLPVG</sequence>
<dbReference type="FunFam" id="1.10.287.130:FF:000002">
    <property type="entry name" value="Two-component osmosensing histidine kinase"/>
    <property type="match status" value="1"/>
</dbReference>
<evidence type="ECO:0000256" key="6">
    <source>
        <dbReference type="ARBA" id="ARBA00022679"/>
    </source>
</evidence>
<feature type="modified residue" description="4-aspartylphosphate" evidence="17">
    <location>
        <position position="822"/>
    </location>
</feature>
<keyword evidence="8" id="KW-0547">Nucleotide-binding</keyword>
<dbReference type="CDD" id="cd00088">
    <property type="entry name" value="HPT"/>
    <property type="match status" value="1"/>
</dbReference>
<evidence type="ECO:0000256" key="3">
    <source>
        <dbReference type="ARBA" id="ARBA00012438"/>
    </source>
</evidence>
<dbReference type="InterPro" id="IPR000700">
    <property type="entry name" value="PAS-assoc_C"/>
</dbReference>
<feature type="domain" description="PAS" evidence="20">
    <location>
        <begin position="253"/>
        <end position="310"/>
    </location>
</feature>
<evidence type="ECO:0000256" key="1">
    <source>
        <dbReference type="ARBA" id="ARBA00000085"/>
    </source>
</evidence>
<evidence type="ECO:0000259" key="22">
    <source>
        <dbReference type="PROSITE" id="PS50885"/>
    </source>
</evidence>
<comment type="subunit">
    <text evidence="14">At low DSF concentrations, interacts with RpfF.</text>
</comment>
<keyword evidence="5 17" id="KW-0597">Phosphoprotein</keyword>
<evidence type="ECO:0000256" key="4">
    <source>
        <dbReference type="ARBA" id="ARBA00022475"/>
    </source>
</evidence>
<dbReference type="FunFam" id="3.30.565.10:FF:000010">
    <property type="entry name" value="Sensor histidine kinase RcsC"/>
    <property type="match status" value="1"/>
</dbReference>
<dbReference type="Proteomes" id="UP001059380">
    <property type="component" value="Chromosome"/>
</dbReference>
<evidence type="ECO:0000256" key="9">
    <source>
        <dbReference type="ARBA" id="ARBA00022777"/>
    </source>
</evidence>
<evidence type="ECO:0000259" key="21">
    <source>
        <dbReference type="PROSITE" id="PS50113"/>
    </source>
</evidence>
<dbReference type="PROSITE" id="PS50885">
    <property type="entry name" value="HAMP"/>
    <property type="match status" value="1"/>
</dbReference>
<keyword evidence="7" id="KW-0812">Transmembrane</keyword>
<protein>
    <recommendedName>
        <fullName evidence="15">Sensory/regulatory protein RpfC</fullName>
        <ecNumber evidence="3">2.7.13.3</ecNumber>
    </recommendedName>
</protein>
<dbReference type="SUPFAM" id="SSF55781">
    <property type="entry name" value="GAF domain-like"/>
    <property type="match status" value="1"/>
</dbReference>
<dbReference type="InterPro" id="IPR001789">
    <property type="entry name" value="Sig_transdc_resp-reg_receiver"/>
</dbReference>
<keyword evidence="6" id="KW-0808">Transferase</keyword>
<dbReference type="PROSITE" id="PS50109">
    <property type="entry name" value="HIS_KIN"/>
    <property type="match status" value="1"/>
</dbReference>
<dbReference type="SMART" id="SM00448">
    <property type="entry name" value="REC"/>
    <property type="match status" value="2"/>
</dbReference>
<dbReference type="InterPro" id="IPR035965">
    <property type="entry name" value="PAS-like_dom_sf"/>
</dbReference>
<dbReference type="SUPFAM" id="SSF158472">
    <property type="entry name" value="HAMP domain-like"/>
    <property type="match status" value="1"/>
</dbReference>
<dbReference type="NCBIfam" id="TIGR00229">
    <property type="entry name" value="sensory_box"/>
    <property type="match status" value="2"/>
</dbReference>
<keyword evidence="12" id="KW-0902">Two-component regulatory system</keyword>
<reference evidence="24" key="1">
    <citation type="submission" date="2021-04" db="EMBL/GenBank/DDBJ databases">
        <title>Phylogenetic analysis of Acidobacteriaceae.</title>
        <authorList>
            <person name="Qiu L."/>
            <person name="Zhang Q."/>
        </authorList>
    </citation>
    <scope>NUCLEOTIDE SEQUENCE</scope>
    <source>
        <strain evidence="24">DSM 25168</strain>
    </source>
</reference>
<evidence type="ECO:0000259" key="19">
    <source>
        <dbReference type="PROSITE" id="PS50110"/>
    </source>
</evidence>
<dbReference type="SMART" id="SM00304">
    <property type="entry name" value="HAMP"/>
    <property type="match status" value="1"/>
</dbReference>
<dbReference type="InterPro" id="IPR029016">
    <property type="entry name" value="GAF-like_dom_sf"/>
</dbReference>
<feature type="domain" description="PAC" evidence="21">
    <location>
        <begin position="331"/>
        <end position="383"/>
    </location>
</feature>
<dbReference type="InterPro" id="IPR004358">
    <property type="entry name" value="Sig_transdc_His_kin-like_C"/>
</dbReference>
<dbReference type="Pfam" id="PF00072">
    <property type="entry name" value="Response_reg"/>
    <property type="match status" value="2"/>
</dbReference>
<feature type="domain" description="PAS" evidence="20">
    <location>
        <begin position="384"/>
        <end position="438"/>
    </location>
</feature>
<dbReference type="InterPro" id="IPR036641">
    <property type="entry name" value="HPT_dom_sf"/>
</dbReference>
<evidence type="ECO:0000313" key="25">
    <source>
        <dbReference type="Proteomes" id="UP001059380"/>
    </source>
</evidence>
<organism evidence="24 25">
    <name type="scientific">Occallatibacter riparius</name>
    <dbReference type="NCBI Taxonomy" id="1002689"/>
    <lineage>
        <taxon>Bacteria</taxon>
        <taxon>Pseudomonadati</taxon>
        <taxon>Acidobacteriota</taxon>
        <taxon>Terriglobia</taxon>
        <taxon>Terriglobales</taxon>
        <taxon>Acidobacteriaceae</taxon>
        <taxon>Occallatibacter</taxon>
    </lineage>
</organism>
<dbReference type="Pfam" id="PF01627">
    <property type="entry name" value="Hpt"/>
    <property type="match status" value="1"/>
</dbReference>
<feature type="modified residue" description="4-aspartylphosphate" evidence="17">
    <location>
        <position position="969"/>
    </location>
</feature>